<comment type="caution">
    <text evidence="1">The sequence shown here is derived from an EMBL/GenBank/DDBJ whole genome shotgun (WGS) entry which is preliminary data.</text>
</comment>
<evidence type="ECO:0000313" key="1">
    <source>
        <dbReference type="EMBL" id="RUS93831.1"/>
    </source>
</evidence>
<name>A0A433UJ09_ANAVA</name>
<protein>
    <submittedName>
        <fullName evidence="1">Uncharacterized protein</fullName>
    </submittedName>
</protein>
<dbReference type="EMBL" id="RSCM01000016">
    <property type="protein sequence ID" value="RUS93831.1"/>
    <property type="molecule type" value="Genomic_DNA"/>
</dbReference>
<dbReference type="AlphaFoldDB" id="A0A433UJ09"/>
<proteinExistence type="predicted"/>
<gene>
    <name evidence="1" type="ORF">DSM107003_40670</name>
</gene>
<evidence type="ECO:0000313" key="2">
    <source>
        <dbReference type="Proteomes" id="UP000276103"/>
    </source>
</evidence>
<reference evidence="1 2" key="1">
    <citation type="journal article" date="2019" name="Genome Biol. Evol.">
        <title>Day and night: Metabolic profiles and evolutionary relationships of six axenic non-marine cyanobacteria.</title>
        <authorList>
            <person name="Will S.E."/>
            <person name="Henke P."/>
            <person name="Boedeker C."/>
            <person name="Huang S."/>
            <person name="Brinkmann H."/>
            <person name="Rohde M."/>
            <person name="Jarek M."/>
            <person name="Friedl T."/>
            <person name="Seufert S."/>
            <person name="Schumacher M."/>
            <person name="Overmann J."/>
            <person name="Neumann-Schaal M."/>
            <person name="Petersen J."/>
        </authorList>
    </citation>
    <scope>NUCLEOTIDE SEQUENCE [LARGE SCALE GENOMIC DNA]</scope>
    <source>
        <strain evidence="1 2">SAG 1403-4b</strain>
    </source>
</reference>
<accession>A0A433UJ09</accession>
<keyword evidence="2" id="KW-1185">Reference proteome</keyword>
<organism evidence="1 2">
    <name type="scientific">Trichormus variabilis SAG 1403-4b</name>
    <dbReference type="NCBI Taxonomy" id="447716"/>
    <lineage>
        <taxon>Bacteria</taxon>
        <taxon>Bacillati</taxon>
        <taxon>Cyanobacteriota</taxon>
        <taxon>Cyanophyceae</taxon>
        <taxon>Nostocales</taxon>
        <taxon>Nostocaceae</taxon>
        <taxon>Trichormus</taxon>
    </lineage>
</organism>
<sequence>MLILQLIIIVVVIQLPKFDVIGLVLVEIGTDIIMAGIIDVVIIETIDDIIRPFAQINHTVETLYARSLHPFSMDFTSSYIDVSHQ</sequence>
<dbReference type="Proteomes" id="UP000276103">
    <property type="component" value="Unassembled WGS sequence"/>
</dbReference>